<dbReference type="InterPro" id="IPR048435">
    <property type="entry name" value="MASE6"/>
</dbReference>
<evidence type="ECO:0000259" key="5">
    <source>
        <dbReference type="PROSITE" id="PS50887"/>
    </source>
</evidence>
<organism evidence="6 7">
    <name type="scientific">Vibrio ponticus</name>
    <dbReference type="NCBI Taxonomy" id="265668"/>
    <lineage>
        <taxon>Bacteria</taxon>
        <taxon>Pseudomonadati</taxon>
        <taxon>Pseudomonadota</taxon>
        <taxon>Gammaproteobacteria</taxon>
        <taxon>Vibrionales</taxon>
        <taxon>Vibrionaceae</taxon>
        <taxon>Vibrio</taxon>
    </lineage>
</organism>
<dbReference type="Gene3D" id="3.30.70.270">
    <property type="match status" value="1"/>
</dbReference>
<protein>
    <recommendedName>
        <fullName evidence="2">diguanylate cyclase</fullName>
        <ecNumber evidence="2">2.7.7.65</ecNumber>
    </recommendedName>
</protein>
<feature type="transmembrane region" description="Helical" evidence="4">
    <location>
        <begin position="142"/>
        <end position="160"/>
    </location>
</feature>
<evidence type="ECO:0000256" key="1">
    <source>
        <dbReference type="ARBA" id="ARBA00001946"/>
    </source>
</evidence>
<gene>
    <name evidence="6" type="ORF">EGH82_11075</name>
</gene>
<dbReference type="RefSeq" id="WP_123782114.1">
    <property type="nucleotide sequence ID" value="NZ_RKIK01000028.1"/>
</dbReference>
<dbReference type="GO" id="GO:0052621">
    <property type="term" value="F:diguanylate cyclase activity"/>
    <property type="evidence" value="ECO:0007669"/>
    <property type="project" value="UniProtKB-EC"/>
</dbReference>
<dbReference type="PANTHER" id="PTHR45138:SF9">
    <property type="entry name" value="DIGUANYLATE CYCLASE DGCM-RELATED"/>
    <property type="match status" value="1"/>
</dbReference>
<comment type="catalytic activity">
    <reaction evidence="3">
        <text>2 GTP = 3',3'-c-di-GMP + 2 diphosphate</text>
        <dbReference type="Rhea" id="RHEA:24898"/>
        <dbReference type="ChEBI" id="CHEBI:33019"/>
        <dbReference type="ChEBI" id="CHEBI:37565"/>
        <dbReference type="ChEBI" id="CHEBI:58805"/>
        <dbReference type="EC" id="2.7.7.65"/>
    </reaction>
</comment>
<dbReference type="InterPro" id="IPR029787">
    <property type="entry name" value="Nucleotide_cyclase"/>
</dbReference>
<keyword evidence="4" id="KW-0472">Membrane</keyword>
<dbReference type="Pfam" id="PF00990">
    <property type="entry name" value="GGDEF"/>
    <property type="match status" value="1"/>
</dbReference>
<feature type="domain" description="GGDEF" evidence="5">
    <location>
        <begin position="207"/>
        <end position="338"/>
    </location>
</feature>
<dbReference type="InterPro" id="IPR000160">
    <property type="entry name" value="GGDEF_dom"/>
</dbReference>
<dbReference type="SMART" id="SM00267">
    <property type="entry name" value="GGDEF"/>
    <property type="match status" value="1"/>
</dbReference>
<feature type="transmembrane region" description="Helical" evidence="4">
    <location>
        <begin position="42"/>
        <end position="60"/>
    </location>
</feature>
<dbReference type="NCBIfam" id="TIGR00254">
    <property type="entry name" value="GGDEF"/>
    <property type="match status" value="1"/>
</dbReference>
<dbReference type="PANTHER" id="PTHR45138">
    <property type="entry name" value="REGULATORY COMPONENTS OF SENSORY TRANSDUCTION SYSTEM"/>
    <property type="match status" value="1"/>
</dbReference>
<evidence type="ECO:0000256" key="4">
    <source>
        <dbReference type="SAM" id="Phobius"/>
    </source>
</evidence>
<comment type="cofactor">
    <cofactor evidence="1">
        <name>Mg(2+)</name>
        <dbReference type="ChEBI" id="CHEBI:18420"/>
    </cofactor>
</comment>
<dbReference type="FunFam" id="3.30.70.270:FF:000001">
    <property type="entry name" value="Diguanylate cyclase domain protein"/>
    <property type="match status" value="1"/>
</dbReference>
<feature type="transmembrane region" description="Helical" evidence="4">
    <location>
        <begin position="16"/>
        <end position="36"/>
    </location>
</feature>
<name>A0A3N3DZP1_9VIBR</name>
<comment type="caution">
    <text evidence="6">The sequence shown here is derived from an EMBL/GenBank/DDBJ whole genome shotgun (WGS) entry which is preliminary data.</text>
</comment>
<feature type="transmembrane region" description="Helical" evidence="4">
    <location>
        <begin position="118"/>
        <end position="136"/>
    </location>
</feature>
<proteinExistence type="predicted"/>
<dbReference type="InterPro" id="IPR043128">
    <property type="entry name" value="Rev_trsase/Diguanyl_cyclase"/>
</dbReference>
<dbReference type="EC" id="2.7.7.65" evidence="2"/>
<dbReference type="EMBL" id="RKIK01000028">
    <property type="protein sequence ID" value="ROV59997.1"/>
    <property type="molecule type" value="Genomic_DNA"/>
</dbReference>
<accession>A0A3N3DZP1</accession>
<dbReference type="GO" id="GO:1902201">
    <property type="term" value="P:negative regulation of bacterial-type flagellum-dependent cell motility"/>
    <property type="evidence" value="ECO:0007669"/>
    <property type="project" value="TreeGrafter"/>
</dbReference>
<dbReference type="GO" id="GO:0005886">
    <property type="term" value="C:plasma membrane"/>
    <property type="evidence" value="ECO:0007669"/>
    <property type="project" value="TreeGrafter"/>
</dbReference>
<dbReference type="AlphaFoldDB" id="A0A3N3DZP1"/>
<reference evidence="6 7" key="1">
    <citation type="submission" date="2018-11" db="EMBL/GenBank/DDBJ databases">
        <title>Vibrio ponticus strain CAIM 1751 pathogenic for the snapper Lutjanus guttatus.</title>
        <authorList>
            <person name="Soto-Rodriguez S."/>
            <person name="Lozano-Olvera R."/>
            <person name="Gomez-Gil B."/>
        </authorList>
    </citation>
    <scope>NUCLEOTIDE SEQUENCE [LARGE SCALE GENOMIC DNA]</scope>
    <source>
        <strain evidence="6 7">CAIM 1751</strain>
    </source>
</reference>
<evidence type="ECO:0000313" key="7">
    <source>
        <dbReference type="Proteomes" id="UP000278792"/>
    </source>
</evidence>
<dbReference type="Proteomes" id="UP000278792">
    <property type="component" value="Unassembled WGS sequence"/>
</dbReference>
<evidence type="ECO:0000313" key="6">
    <source>
        <dbReference type="EMBL" id="ROV59997.1"/>
    </source>
</evidence>
<dbReference type="GO" id="GO:0043709">
    <property type="term" value="P:cell adhesion involved in single-species biofilm formation"/>
    <property type="evidence" value="ECO:0007669"/>
    <property type="project" value="TreeGrafter"/>
</dbReference>
<feature type="transmembrane region" description="Helical" evidence="4">
    <location>
        <begin position="72"/>
        <end position="89"/>
    </location>
</feature>
<dbReference type="CDD" id="cd01949">
    <property type="entry name" value="GGDEF"/>
    <property type="match status" value="1"/>
</dbReference>
<sequence>MELDIFNPSQHLRRAVLFWLSMCLSGAALIVAYLTISTNNYHFFPIVELIFGLFSAYICYQTYRDNTPSTLPKIYVWSFMMTIGIGVLYHPIQHGVYVWANLFPVMCYLILGKTSAKFVSPLGLVIVVSLLMVQIVQKPQDAHAHLMVNFVLSYLSIWAASHILEVKRINSEASLGNMASRDALTGVYNRHALSHNFQRYRQESAKLPLSLLILDLDYFKTVNDQYGHDVGDRVLAQTAALLEHFSDEHLVYRIGGEEFCIAFHDTSISQATAKAEQIRRGIESHQFQVDEKNISLTASIGIYECHHFNSLENVLKKADEELYRAKQSGRNQVMISQFSEPANDSL</sequence>
<dbReference type="InterPro" id="IPR050469">
    <property type="entry name" value="Diguanylate_Cyclase"/>
</dbReference>
<keyword evidence="4" id="KW-0812">Transmembrane</keyword>
<dbReference type="SUPFAM" id="SSF55073">
    <property type="entry name" value="Nucleotide cyclase"/>
    <property type="match status" value="1"/>
</dbReference>
<keyword evidence="4" id="KW-1133">Transmembrane helix</keyword>
<dbReference type="PROSITE" id="PS50887">
    <property type="entry name" value="GGDEF"/>
    <property type="match status" value="1"/>
</dbReference>
<dbReference type="Pfam" id="PF20966">
    <property type="entry name" value="MASE6"/>
    <property type="match status" value="1"/>
</dbReference>
<evidence type="ECO:0000256" key="3">
    <source>
        <dbReference type="ARBA" id="ARBA00034247"/>
    </source>
</evidence>
<evidence type="ECO:0000256" key="2">
    <source>
        <dbReference type="ARBA" id="ARBA00012528"/>
    </source>
</evidence>